<proteinExistence type="predicted"/>
<dbReference type="InterPro" id="IPR002477">
    <property type="entry name" value="Peptidoglycan-bd-like"/>
</dbReference>
<name>A0A4U9RTT1_HATHI</name>
<keyword evidence="3" id="KW-1185">Reference proteome</keyword>
<organism evidence="2 3">
    <name type="scientific">Hathewaya histolytica</name>
    <name type="common">Clostridium histolyticum</name>
    <dbReference type="NCBI Taxonomy" id="1498"/>
    <lineage>
        <taxon>Bacteria</taxon>
        <taxon>Bacillati</taxon>
        <taxon>Bacillota</taxon>
        <taxon>Clostridia</taxon>
        <taxon>Eubacteriales</taxon>
        <taxon>Clostridiaceae</taxon>
        <taxon>Hathewaya</taxon>
    </lineage>
</organism>
<evidence type="ECO:0000259" key="1">
    <source>
        <dbReference type="Pfam" id="PF01471"/>
    </source>
</evidence>
<gene>
    <name evidence="2" type="ORF">NCTC503_02543</name>
</gene>
<dbReference type="EMBL" id="LR590481">
    <property type="protein sequence ID" value="VTQ95559.1"/>
    <property type="molecule type" value="Genomic_DNA"/>
</dbReference>
<dbReference type="AlphaFoldDB" id="A0A4U9RTT1"/>
<accession>A0A4U9RTT1</accession>
<dbReference type="Gene3D" id="1.10.101.10">
    <property type="entry name" value="PGBD-like superfamily/PGBD"/>
    <property type="match status" value="1"/>
</dbReference>
<dbReference type="Pfam" id="PF01471">
    <property type="entry name" value="PG_binding_1"/>
    <property type="match status" value="1"/>
</dbReference>
<evidence type="ECO:0000313" key="3">
    <source>
        <dbReference type="Proteomes" id="UP000308489"/>
    </source>
</evidence>
<dbReference type="RefSeq" id="WP_138211042.1">
    <property type="nucleotide sequence ID" value="NZ_CBCRUQ010000006.1"/>
</dbReference>
<feature type="domain" description="Peptidoglycan binding-like" evidence="1">
    <location>
        <begin position="340"/>
        <end position="400"/>
    </location>
</feature>
<sequence length="446" mass="49819">MASGRLRVSVLKGDSYAPIEDAKVTITKVPEAGEVTKETVLNTNVSGETSEIELPAPPLENSMKPSDKLPYSLYDVRIERAGYNPLFIRGVQVFPEELAIQNSNLNAQGSGVTRQEEAIIIIEPNRLVGNFPPKIPENPEKPLPPPPSGFVVLPEPVIPEFVVVHQGLPDDTSAPNYTIRFKDYVKNVASCEIFSTWSNSTIRANVYCILSFTLNRIYTEWYRGKGKNFDVTSSTAYDHAFMYGRNIYESISEVVDEIFSTYVRRFGAKQPLLTQYCDGVKVKCPGWLTQWGSKFLGDDGKAPYEILTNFYGTDIELVTAKKVSGIPMSYPGYILKVGSSGQPVRTVQTYLNRISDNFPAIPKVKVDGIYGQSTADAVKKFQQVFDLPQIGNVDYATWYKISDVYVAVTRIAELRGSVGHKNIFTPHRPYANVVDFPQVEYIDDME</sequence>
<dbReference type="InterPro" id="IPR036365">
    <property type="entry name" value="PGBD-like_sf"/>
</dbReference>
<dbReference type="Proteomes" id="UP000308489">
    <property type="component" value="Chromosome 1"/>
</dbReference>
<evidence type="ECO:0000313" key="2">
    <source>
        <dbReference type="EMBL" id="VTQ95559.1"/>
    </source>
</evidence>
<dbReference type="SUPFAM" id="SSF47090">
    <property type="entry name" value="PGBD-like"/>
    <property type="match status" value="1"/>
</dbReference>
<protein>
    <submittedName>
        <fullName evidence="2">Spore cortex-lytic enzyme pre-pro-form</fullName>
    </submittedName>
</protein>
<dbReference type="OrthoDB" id="2933491at2"/>
<dbReference type="KEGG" id="hhw:NCTC503_02543"/>
<dbReference type="InterPro" id="IPR036366">
    <property type="entry name" value="PGBDSf"/>
</dbReference>
<reference evidence="2 3" key="1">
    <citation type="submission" date="2019-05" db="EMBL/GenBank/DDBJ databases">
        <authorList>
            <consortium name="Pathogen Informatics"/>
        </authorList>
    </citation>
    <scope>NUCLEOTIDE SEQUENCE [LARGE SCALE GENOMIC DNA]</scope>
    <source>
        <strain evidence="2 3">NCTC503</strain>
    </source>
</reference>